<evidence type="ECO:0000313" key="4">
    <source>
        <dbReference type="Proteomes" id="UP000297741"/>
    </source>
</evidence>
<keyword evidence="2" id="KW-0663">Pyridoxal phosphate</keyword>
<protein>
    <submittedName>
        <fullName evidence="3">Uncharacterized protein</fullName>
    </submittedName>
</protein>
<dbReference type="PROSITE" id="PS00165">
    <property type="entry name" value="DEHYDRATASE_SER_THR"/>
    <property type="match status" value="1"/>
</dbReference>
<sequence>MRATDLMRLKPTMATTLLDPRIAGQSKTPRDQKMKSFQNAMTCATGLQRDDVAVHYGAGPSLSFKLFAAFYLPLECRSVEIQKAYEKSLVSHSCGMKNAPVVSRPSLSIRLPDLTDIRRLRRCPDRA</sequence>
<evidence type="ECO:0000256" key="2">
    <source>
        <dbReference type="ARBA" id="ARBA00022898"/>
    </source>
</evidence>
<evidence type="ECO:0000313" key="3">
    <source>
        <dbReference type="EMBL" id="TGD41801.1"/>
    </source>
</evidence>
<organism evidence="3 4">
    <name type="scientific">Pseudotabrizicola sediminis</name>
    <dbReference type="NCBI Taxonomy" id="2486418"/>
    <lineage>
        <taxon>Bacteria</taxon>
        <taxon>Pseudomonadati</taxon>
        <taxon>Pseudomonadota</taxon>
        <taxon>Alphaproteobacteria</taxon>
        <taxon>Rhodobacterales</taxon>
        <taxon>Paracoccaceae</taxon>
        <taxon>Pseudotabrizicola</taxon>
    </lineage>
</organism>
<proteinExistence type="predicted"/>
<keyword evidence="4" id="KW-1185">Reference proteome</keyword>
<dbReference type="InterPro" id="IPR000634">
    <property type="entry name" value="Ser/Thr_deHydtase_PyrdxlP-BS"/>
</dbReference>
<gene>
    <name evidence="3" type="ORF">EEB11_16625</name>
</gene>
<dbReference type="EMBL" id="RPEM01000014">
    <property type="protein sequence ID" value="TGD41801.1"/>
    <property type="molecule type" value="Genomic_DNA"/>
</dbReference>
<comment type="cofactor">
    <cofactor evidence="1">
        <name>pyridoxal 5'-phosphate</name>
        <dbReference type="ChEBI" id="CHEBI:597326"/>
    </cofactor>
</comment>
<accession>A0ABY2KIS5</accession>
<comment type="caution">
    <text evidence="3">The sequence shown here is derived from an EMBL/GenBank/DDBJ whole genome shotgun (WGS) entry which is preliminary data.</text>
</comment>
<name>A0ABY2KIS5_9RHOB</name>
<reference evidence="3 4" key="1">
    <citation type="submission" date="2018-11" db="EMBL/GenBank/DDBJ databases">
        <title>Tabrizicola sp. isolated from sediment of alpine lake.</title>
        <authorList>
            <person name="Liu Z."/>
        </authorList>
    </citation>
    <scope>NUCLEOTIDE SEQUENCE [LARGE SCALE GENOMIC DNA]</scope>
    <source>
        <strain evidence="3 4">DRYC-M-16</strain>
    </source>
</reference>
<dbReference type="Proteomes" id="UP000297741">
    <property type="component" value="Unassembled WGS sequence"/>
</dbReference>
<evidence type="ECO:0000256" key="1">
    <source>
        <dbReference type="ARBA" id="ARBA00001933"/>
    </source>
</evidence>